<dbReference type="GO" id="GO:0003998">
    <property type="term" value="F:acylphosphatase activity"/>
    <property type="evidence" value="ECO:0007669"/>
    <property type="project" value="UniProtKB-EC"/>
</dbReference>
<name>A0A0G0QSZ1_9BACT</name>
<gene>
    <name evidence="7" type="ORF">UT78_C0005G0022</name>
</gene>
<dbReference type="Gene3D" id="3.30.70.100">
    <property type="match status" value="1"/>
</dbReference>
<comment type="caution">
    <text evidence="7">The sequence shown here is derived from an EMBL/GenBank/DDBJ whole genome shotgun (WGS) entry which is preliminary data.</text>
</comment>
<feature type="active site" evidence="4">
    <location>
        <position position="19"/>
    </location>
</feature>
<keyword evidence="4" id="KW-0378">Hydrolase</keyword>
<dbReference type="InterPro" id="IPR001792">
    <property type="entry name" value="Acylphosphatase-like_dom"/>
</dbReference>
<dbReference type="PANTHER" id="PTHR47268:SF4">
    <property type="entry name" value="ACYLPHOSPHATASE"/>
    <property type="match status" value="1"/>
</dbReference>
<dbReference type="Pfam" id="PF00708">
    <property type="entry name" value="Acylphosphatase"/>
    <property type="match status" value="1"/>
</dbReference>
<dbReference type="EMBL" id="LBYC01000005">
    <property type="protein sequence ID" value="KKR43298.1"/>
    <property type="molecule type" value="Genomic_DNA"/>
</dbReference>
<evidence type="ECO:0000256" key="5">
    <source>
        <dbReference type="RuleBase" id="RU004168"/>
    </source>
</evidence>
<dbReference type="InterPro" id="IPR020456">
    <property type="entry name" value="Acylphosphatase"/>
</dbReference>
<dbReference type="SUPFAM" id="SSF54975">
    <property type="entry name" value="Acylphosphatase/BLUF domain-like"/>
    <property type="match status" value="1"/>
</dbReference>
<reference evidence="7 8" key="1">
    <citation type="journal article" date="2015" name="Nature">
        <title>rRNA introns, odd ribosomes, and small enigmatic genomes across a large radiation of phyla.</title>
        <authorList>
            <person name="Brown C.T."/>
            <person name="Hug L.A."/>
            <person name="Thomas B.C."/>
            <person name="Sharon I."/>
            <person name="Castelle C.J."/>
            <person name="Singh A."/>
            <person name="Wilkins M.J."/>
            <person name="Williams K.H."/>
            <person name="Banfield J.F."/>
        </authorList>
    </citation>
    <scope>NUCLEOTIDE SEQUENCE [LARGE SCALE GENOMIC DNA]</scope>
</reference>
<dbReference type="PROSITE" id="PS51160">
    <property type="entry name" value="ACYLPHOSPHATASE_3"/>
    <property type="match status" value="1"/>
</dbReference>
<dbReference type="AlphaFoldDB" id="A0A0G0QSZ1"/>
<dbReference type="PANTHER" id="PTHR47268">
    <property type="entry name" value="ACYLPHOSPHATASE"/>
    <property type="match status" value="1"/>
</dbReference>
<evidence type="ECO:0000256" key="2">
    <source>
        <dbReference type="ARBA" id="ARBA00012150"/>
    </source>
</evidence>
<evidence type="ECO:0000313" key="8">
    <source>
        <dbReference type="Proteomes" id="UP000034301"/>
    </source>
</evidence>
<evidence type="ECO:0000259" key="6">
    <source>
        <dbReference type="PROSITE" id="PS51160"/>
    </source>
</evidence>
<dbReference type="Proteomes" id="UP000034301">
    <property type="component" value="Unassembled WGS sequence"/>
</dbReference>
<comment type="catalytic activity">
    <reaction evidence="3 4">
        <text>an acyl phosphate + H2O = a carboxylate + phosphate + H(+)</text>
        <dbReference type="Rhea" id="RHEA:14965"/>
        <dbReference type="ChEBI" id="CHEBI:15377"/>
        <dbReference type="ChEBI" id="CHEBI:15378"/>
        <dbReference type="ChEBI" id="CHEBI:29067"/>
        <dbReference type="ChEBI" id="CHEBI:43474"/>
        <dbReference type="ChEBI" id="CHEBI:59918"/>
        <dbReference type="EC" id="3.6.1.7"/>
    </reaction>
</comment>
<evidence type="ECO:0000256" key="4">
    <source>
        <dbReference type="PROSITE-ProRule" id="PRU00520"/>
    </source>
</evidence>
<dbReference type="InterPro" id="IPR036046">
    <property type="entry name" value="Acylphosphatase-like_dom_sf"/>
</dbReference>
<evidence type="ECO:0000256" key="3">
    <source>
        <dbReference type="ARBA" id="ARBA00047645"/>
    </source>
</evidence>
<accession>A0A0G0QSZ1</accession>
<evidence type="ECO:0000256" key="1">
    <source>
        <dbReference type="ARBA" id="ARBA00005614"/>
    </source>
</evidence>
<proteinExistence type="inferred from homology"/>
<sequence length="95" mass="11011">MKIELQCIIKGKVQDVMFRDFAQRKARSLDIVGIVKNQPDGSVEIISVGEQEDIQKFLVLLHKGPFLTRIKMRIESVEAKFNEPTKKFNDFIIVY</sequence>
<feature type="domain" description="Acylphosphatase-like" evidence="6">
    <location>
        <begin position="4"/>
        <end position="95"/>
    </location>
</feature>
<feature type="active site" evidence="4">
    <location>
        <position position="37"/>
    </location>
</feature>
<dbReference type="EC" id="3.6.1.7" evidence="2 4"/>
<protein>
    <recommendedName>
        <fullName evidence="2 4">acylphosphatase</fullName>
        <ecNumber evidence="2 4">3.6.1.7</ecNumber>
    </recommendedName>
</protein>
<evidence type="ECO:0000313" key="7">
    <source>
        <dbReference type="EMBL" id="KKR43298.1"/>
    </source>
</evidence>
<comment type="similarity">
    <text evidence="1 5">Belongs to the acylphosphatase family.</text>
</comment>
<organism evidence="7 8">
    <name type="scientific">Candidatus Nomurabacteria bacterium GW2011_GWF2_40_12</name>
    <dbReference type="NCBI Taxonomy" id="1618776"/>
    <lineage>
        <taxon>Bacteria</taxon>
        <taxon>Candidatus Nomuraibacteriota</taxon>
    </lineage>
</organism>